<dbReference type="HOGENOM" id="CLU_2566669_0_0_10"/>
<dbReference type="Proteomes" id="UP000005974">
    <property type="component" value="Unassembled WGS sequence"/>
</dbReference>
<reference evidence="1 2" key="1">
    <citation type="submission" date="2012-02" db="EMBL/GenBank/DDBJ databases">
        <title>The Genome Sequence of Bacteroides dorei CL02T12C06.</title>
        <authorList>
            <consortium name="The Broad Institute Genome Sequencing Platform"/>
            <person name="Earl A."/>
            <person name="Ward D."/>
            <person name="Feldgarden M."/>
            <person name="Gevers D."/>
            <person name="Zitomersky N.L."/>
            <person name="Coyne M.J."/>
            <person name="Comstock L.E."/>
            <person name="Young S.K."/>
            <person name="Zeng Q."/>
            <person name="Gargeya S."/>
            <person name="Fitzgerald M."/>
            <person name="Haas B."/>
            <person name="Abouelleil A."/>
            <person name="Alvarado L."/>
            <person name="Arachchi H.M."/>
            <person name="Berlin A."/>
            <person name="Chapman S.B."/>
            <person name="Gearin G."/>
            <person name="Goldberg J."/>
            <person name="Griggs A."/>
            <person name="Gujja S."/>
            <person name="Hansen M."/>
            <person name="Heiman D."/>
            <person name="Howarth C."/>
            <person name="Larimer J."/>
            <person name="Lui A."/>
            <person name="MacDonald P.J.P."/>
            <person name="McCowen C."/>
            <person name="Montmayeur A."/>
            <person name="Murphy C."/>
            <person name="Neiman D."/>
            <person name="Pearson M."/>
            <person name="Priest M."/>
            <person name="Roberts A."/>
            <person name="Saif S."/>
            <person name="Shea T."/>
            <person name="Sisk P."/>
            <person name="Stolte C."/>
            <person name="Sykes S."/>
            <person name="Wortman J."/>
            <person name="Nusbaum C."/>
            <person name="Birren B."/>
        </authorList>
    </citation>
    <scope>NUCLEOTIDE SEQUENCE [LARGE SCALE GENOMIC DNA]</scope>
    <source>
        <strain evidence="1 2">CL02T12C06</strain>
    </source>
</reference>
<proteinExistence type="predicted"/>
<sequence length="81" mass="9543">MKPGALRRVYFTHQHIICSLNLCKYKHFAYKLLIISILNKTRYNSICIKGGNSHYFPVISIYFHVLYIKTQEKKTGDLNVH</sequence>
<evidence type="ECO:0000313" key="2">
    <source>
        <dbReference type="Proteomes" id="UP000005974"/>
    </source>
</evidence>
<organism evidence="1 2">
    <name type="scientific">Phocaeicola dorei CL02T12C06</name>
    <dbReference type="NCBI Taxonomy" id="997876"/>
    <lineage>
        <taxon>Bacteria</taxon>
        <taxon>Pseudomonadati</taxon>
        <taxon>Bacteroidota</taxon>
        <taxon>Bacteroidia</taxon>
        <taxon>Bacteroidales</taxon>
        <taxon>Bacteroidaceae</taxon>
        <taxon>Phocaeicola</taxon>
    </lineage>
</organism>
<dbReference type="EMBL" id="AGXJ01000024">
    <property type="protein sequence ID" value="EIY36556.1"/>
    <property type="molecule type" value="Genomic_DNA"/>
</dbReference>
<gene>
    <name evidence="1" type="ORF">HMPREF1064_01372</name>
</gene>
<accession>I9R2L0</accession>
<comment type="caution">
    <text evidence="1">The sequence shown here is derived from an EMBL/GenBank/DDBJ whole genome shotgun (WGS) entry which is preliminary data.</text>
</comment>
<evidence type="ECO:0000313" key="1">
    <source>
        <dbReference type="EMBL" id="EIY36556.1"/>
    </source>
</evidence>
<protein>
    <submittedName>
        <fullName evidence="1">Uncharacterized protein</fullName>
    </submittedName>
</protein>
<dbReference type="AlphaFoldDB" id="I9R2L0"/>
<name>I9R2L0_9BACT</name>
<keyword evidence="2" id="KW-1185">Reference proteome</keyword>